<dbReference type="AlphaFoldDB" id="A0A821H746"/>
<evidence type="ECO:0000313" key="1">
    <source>
        <dbReference type="EMBL" id="CAF4676052.1"/>
    </source>
</evidence>
<gene>
    <name evidence="1" type="ORF">UJA718_LOCUS34995</name>
</gene>
<feature type="non-terminal residue" evidence="1">
    <location>
        <position position="1"/>
    </location>
</feature>
<keyword evidence="2" id="KW-1185">Reference proteome</keyword>
<organism evidence="1 2">
    <name type="scientific">Rotaria socialis</name>
    <dbReference type="NCBI Taxonomy" id="392032"/>
    <lineage>
        <taxon>Eukaryota</taxon>
        <taxon>Metazoa</taxon>
        <taxon>Spiralia</taxon>
        <taxon>Gnathifera</taxon>
        <taxon>Rotifera</taxon>
        <taxon>Eurotatoria</taxon>
        <taxon>Bdelloidea</taxon>
        <taxon>Philodinida</taxon>
        <taxon>Philodinidae</taxon>
        <taxon>Rotaria</taxon>
    </lineage>
</organism>
<comment type="caution">
    <text evidence="1">The sequence shown here is derived from an EMBL/GenBank/DDBJ whole genome shotgun (WGS) entry which is preliminary data.</text>
</comment>
<evidence type="ECO:0000313" key="2">
    <source>
        <dbReference type="Proteomes" id="UP000663873"/>
    </source>
</evidence>
<dbReference type="Proteomes" id="UP000663873">
    <property type="component" value="Unassembled WGS sequence"/>
</dbReference>
<dbReference type="EMBL" id="CAJOBP010032266">
    <property type="protein sequence ID" value="CAF4676052.1"/>
    <property type="molecule type" value="Genomic_DNA"/>
</dbReference>
<protein>
    <submittedName>
        <fullName evidence="1">Uncharacterized protein</fullName>
    </submittedName>
</protein>
<reference evidence="1" key="1">
    <citation type="submission" date="2021-02" db="EMBL/GenBank/DDBJ databases">
        <authorList>
            <person name="Nowell W R."/>
        </authorList>
    </citation>
    <scope>NUCLEOTIDE SEQUENCE</scope>
</reference>
<name>A0A821H746_9BILA</name>
<sequence>NQTYVNNDRWRLNEQPKTHIGIIYLNCNFIDWSHPSSSLSWLFTIYFQTFERRFHTLVVYLRTNYRLPTLSNDLNVIEKRDRLV</sequence>
<accession>A0A821H746</accession>
<proteinExistence type="predicted"/>